<dbReference type="RefSeq" id="WP_171469611.1">
    <property type="nucleotide sequence ID" value="NZ_CP053452.2"/>
</dbReference>
<feature type="domain" description="Histidine kinase" evidence="10">
    <location>
        <begin position="338"/>
        <end position="552"/>
    </location>
</feature>
<dbReference type="Gene3D" id="3.30.450.40">
    <property type="match status" value="1"/>
</dbReference>
<dbReference type="Gene3D" id="3.30.565.10">
    <property type="entry name" value="Histidine kinase-like ATPase, C-terminal domain"/>
    <property type="match status" value="1"/>
</dbReference>
<dbReference type="Pfam" id="PF16697">
    <property type="entry name" value="Yop-YscD_cpl"/>
    <property type="match status" value="1"/>
</dbReference>
<dbReference type="InterPro" id="IPR003018">
    <property type="entry name" value="GAF"/>
</dbReference>
<dbReference type="SUPFAM" id="SSF47384">
    <property type="entry name" value="Homodimeric domain of signal transducing histidine kinase"/>
    <property type="match status" value="1"/>
</dbReference>
<dbReference type="InterPro" id="IPR005467">
    <property type="entry name" value="His_kinase_dom"/>
</dbReference>
<dbReference type="PROSITE" id="PS50109">
    <property type="entry name" value="HIS_KIN"/>
    <property type="match status" value="1"/>
</dbReference>
<dbReference type="EMBL" id="CP053452">
    <property type="protein sequence ID" value="QJW93420.1"/>
    <property type="molecule type" value="Genomic_DNA"/>
</dbReference>
<evidence type="ECO:0000259" key="9">
    <source>
        <dbReference type="PROSITE" id="PS50006"/>
    </source>
</evidence>
<accession>A0A6M5YJA9</accession>
<dbReference type="SUPFAM" id="SSF55781">
    <property type="entry name" value="GAF domain-like"/>
    <property type="match status" value="1"/>
</dbReference>
<dbReference type="Pfam" id="PF01590">
    <property type="entry name" value="GAF"/>
    <property type="match status" value="1"/>
</dbReference>
<gene>
    <name evidence="11" type="ORF">FTUN_0926</name>
</gene>
<evidence type="ECO:0000256" key="7">
    <source>
        <dbReference type="ARBA" id="ARBA00022840"/>
    </source>
</evidence>
<dbReference type="PRINTS" id="PR00344">
    <property type="entry name" value="BCTRLSENSOR"/>
</dbReference>
<dbReference type="Proteomes" id="UP000503447">
    <property type="component" value="Chromosome"/>
</dbReference>
<dbReference type="PROSITE" id="PS50006">
    <property type="entry name" value="FHA_DOMAIN"/>
    <property type="match status" value="1"/>
</dbReference>
<dbReference type="CDD" id="cd00060">
    <property type="entry name" value="FHA"/>
    <property type="match status" value="1"/>
</dbReference>
<dbReference type="InterPro" id="IPR036890">
    <property type="entry name" value="HATPase_C_sf"/>
</dbReference>
<evidence type="ECO:0000256" key="8">
    <source>
        <dbReference type="ARBA" id="ARBA00023012"/>
    </source>
</evidence>
<dbReference type="SMART" id="SM00240">
    <property type="entry name" value="FHA"/>
    <property type="match status" value="1"/>
</dbReference>
<dbReference type="InterPro" id="IPR003594">
    <property type="entry name" value="HATPase_dom"/>
</dbReference>
<evidence type="ECO:0000256" key="2">
    <source>
        <dbReference type="ARBA" id="ARBA00012438"/>
    </source>
</evidence>
<dbReference type="CDD" id="cd00075">
    <property type="entry name" value="HATPase"/>
    <property type="match status" value="1"/>
</dbReference>
<dbReference type="SMART" id="SM00387">
    <property type="entry name" value="HATPase_c"/>
    <property type="match status" value="1"/>
</dbReference>
<dbReference type="InterPro" id="IPR008984">
    <property type="entry name" value="SMAD_FHA_dom_sf"/>
</dbReference>
<name>A0A6M5YJA9_9BACT</name>
<keyword evidence="7" id="KW-0067">ATP-binding</keyword>
<dbReference type="PANTHER" id="PTHR43065">
    <property type="entry name" value="SENSOR HISTIDINE KINASE"/>
    <property type="match status" value="1"/>
</dbReference>
<dbReference type="Gene3D" id="2.60.200.20">
    <property type="match status" value="1"/>
</dbReference>
<dbReference type="InterPro" id="IPR032030">
    <property type="entry name" value="YscD_cytoplasmic_dom"/>
</dbReference>
<keyword evidence="8" id="KW-0902">Two-component regulatory system</keyword>
<evidence type="ECO:0000256" key="6">
    <source>
        <dbReference type="ARBA" id="ARBA00022777"/>
    </source>
</evidence>
<reference evidence="12" key="1">
    <citation type="submission" date="2020-05" db="EMBL/GenBank/DDBJ databases">
        <title>Frigoriglobus tundricola gen. nov., sp. nov., a psychrotolerant cellulolytic planctomycete of the family Gemmataceae with two divergent copies of 16S rRNA gene.</title>
        <authorList>
            <person name="Kulichevskaya I.S."/>
            <person name="Ivanova A.A."/>
            <person name="Naumoff D.G."/>
            <person name="Beletsky A.V."/>
            <person name="Rijpstra W.I.C."/>
            <person name="Sinninghe Damste J.S."/>
            <person name="Mardanov A.V."/>
            <person name="Ravin N.V."/>
            <person name="Dedysh S.N."/>
        </authorList>
    </citation>
    <scope>NUCLEOTIDE SEQUENCE [LARGE SCALE GENOMIC DNA]</scope>
    <source>
        <strain evidence="12">PL17</strain>
    </source>
</reference>
<keyword evidence="12" id="KW-1185">Reference proteome</keyword>
<proteinExistence type="predicted"/>
<keyword evidence="4" id="KW-0808">Transferase</keyword>
<evidence type="ECO:0000256" key="1">
    <source>
        <dbReference type="ARBA" id="ARBA00000085"/>
    </source>
</evidence>
<organism evidence="11 12">
    <name type="scientific">Frigoriglobus tundricola</name>
    <dbReference type="NCBI Taxonomy" id="2774151"/>
    <lineage>
        <taxon>Bacteria</taxon>
        <taxon>Pseudomonadati</taxon>
        <taxon>Planctomycetota</taxon>
        <taxon>Planctomycetia</taxon>
        <taxon>Gemmatales</taxon>
        <taxon>Gemmataceae</taxon>
        <taxon>Frigoriglobus</taxon>
    </lineage>
</organism>
<keyword evidence="3" id="KW-0597">Phosphoprotein</keyword>
<dbReference type="GO" id="GO:0005524">
    <property type="term" value="F:ATP binding"/>
    <property type="evidence" value="ECO:0007669"/>
    <property type="project" value="UniProtKB-KW"/>
</dbReference>
<evidence type="ECO:0000313" key="12">
    <source>
        <dbReference type="Proteomes" id="UP000503447"/>
    </source>
</evidence>
<keyword evidence="6" id="KW-0418">Kinase</keyword>
<evidence type="ECO:0000313" key="11">
    <source>
        <dbReference type="EMBL" id="QJW93420.1"/>
    </source>
</evidence>
<dbReference type="InterPro" id="IPR004358">
    <property type="entry name" value="Sig_transdc_His_kin-like_C"/>
</dbReference>
<dbReference type="SUPFAM" id="SSF55874">
    <property type="entry name" value="ATPase domain of HSP90 chaperone/DNA topoisomerase II/histidine kinase"/>
    <property type="match status" value="1"/>
</dbReference>
<dbReference type="PANTHER" id="PTHR43065:SF10">
    <property type="entry name" value="PEROXIDE STRESS-ACTIVATED HISTIDINE KINASE MAK3"/>
    <property type="match status" value="1"/>
</dbReference>
<feature type="domain" description="FHA" evidence="9">
    <location>
        <begin position="22"/>
        <end position="71"/>
    </location>
</feature>
<evidence type="ECO:0000259" key="10">
    <source>
        <dbReference type="PROSITE" id="PS50109"/>
    </source>
</evidence>
<dbReference type="InterPro" id="IPR036097">
    <property type="entry name" value="HisK_dim/P_sf"/>
</dbReference>
<evidence type="ECO:0000256" key="4">
    <source>
        <dbReference type="ARBA" id="ARBA00022679"/>
    </source>
</evidence>
<protein>
    <recommendedName>
        <fullName evidence="2">histidine kinase</fullName>
        <ecNumber evidence="2">2.7.13.3</ecNumber>
    </recommendedName>
</protein>
<evidence type="ECO:0000256" key="5">
    <source>
        <dbReference type="ARBA" id="ARBA00022741"/>
    </source>
</evidence>
<keyword evidence="5" id="KW-0547">Nucleotide-binding</keyword>
<sequence>MPRLIVIRGVDEGKQFELAGGVTVGRHSTNAVPLHDTQVSRRHLEVRVGASGYELHDLGSGNGTLLNGQPVQVAPLRSGDAITLGQTVLMFTVGHNELPGAANELTEKVRLQARPEQDIASAIVRTVAADVGSQILSRPAAATDWLRARLASLAALYETAEIISHILDVDQLLNTVMDLVFKSVEADHGCFMLRDETGRLVPKAVRYRAGVNRQEELAVSRTVVEHVIKEKQGVLVSDVYADDRFRGVESLHRHNIREAICVPMKGRREVVGVLFLDTQSSLKQVVSRGLDVSKFTEDHLHLASAIAHQAAIAVEESRYHEALVNAERLAAVGQTIAALSHHIKNIMQGVRFGADMVRTAIKDDDRDLLAKGWKLVERNQNRIDDLILDMLSYSKEREPAVEPTDLNKLCEDALDMVRGRAKDRGVALDWHPGTGVAAVPCDPEGIHRAVLNLVSNAIDALEDRPNAKLAVQAILEPDGAWAKVIVLDNGPGIPAEKVEDIFKPFVSTKGSRGTGLGLPVSRKIVREHGGDISVQSVVEKGSKFTIRLPMRSAFAGDINGTGVAPPLPPSED</sequence>
<dbReference type="InterPro" id="IPR003661">
    <property type="entry name" value="HisK_dim/P_dom"/>
</dbReference>
<dbReference type="SUPFAM" id="SSF49879">
    <property type="entry name" value="SMAD/FHA domain"/>
    <property type="match status" value="1"/>
</dbReference>
<dbReference type="GO" id="GO:0000155">
    <property type="term" value="F:phosphorelay sensor kinase activity"/>
    <property type="evidence" value="ECO:0007669"/>
    <property type="project" value="InterPro"/>
</dbReference>
<dbReference type="KEGG" id="ftj:FTUN_0926"/>
<dbReference type="InterPro" id="IPR000253">
    <property type="entry name" value="FHA_dom"/>
</dbReference>
<dbReference type="EC" id="2.7.13.3" evidence="2"/>
<dbReference type="Pfam" id="PF02518">
    <property type="entry name" value="HATPase_c"/>
    <property type="match status" value="1"/>
</dbReference>
<dbReference type="CDD" id="cd00082">
    <property type="entry name" value="HisKA"/>
    <property type="match status" value="1"/>
</dbReference>
<comment type="catalytic activity">
    <reaction evidence="1">
        <text>ATP + protein L-histidine = ADP + protein N-phospho-L-histidine.</text>
        <dbReference type="EC" id="2.7.13.3"/>
    </reaction>
</comment>
<dbReference type="SMART" id="SM00065">
    <property type="entry name" value="GAF"/>
    <property type="match status" value="1"/>
</dbReference>
<dbReference type="Gene3D" id="1.10.287.130">
    <property type="match status" value="1"/>
</dbReference>
<dbReference type="AlphaFoldDB" id="A0A6M5YJA9"/>
<evidence type="ECO:0000256" key="3">
    <source>
        <dbReference type="ARBA" id="ARBA00022553"/>
    </source>
</evidence>
<dbReference type="InterPro" id="IPR029016">
    <property type="entry name" value="GAF-like_dom_sf"/>
</dbReference>